<dbReference type="InterPro" id="IPR001680">
    <property type="entry name" value="WD40_rpt"/>
</dbReference>
<evidence type="ECO:0000256" key="2">
    <source>
        <dbReference type="ARBA" id="ARBA00022737"/>
    </source>
</evidence>
<dbReference type="SMART" id="SM00320">
    <property type="entry name" value="WD40"/>
    <property type="match status" value="5"/>
</dbReference>
<dbReference type="PROSITE" id="PS50082">
    <property type="entry name" value="WD_REPEATS_2"/>
    <property type="match status" value="1"/>
</dbReference>
<dbReference type="AlphaFoldDB" id="A0A5C3L1X3"/>
<dbReference type="InterPro" id="IPR036322">
    <property type="entry name" value="WD40_repeat_dom_sf"/>
</dbReference>
<dbReference type="Proteomes" id="UP000307440">
    <property type="component" value="Unassembled WGS sequence"/>
</dbReference>
<dbReference type="Pfam" id="PF00400">
    <property type="entry name" value="WD40"/>
    <property type="match status" value="2"/>
</dbReference>
<dbReference type="InterPro" id="IPR051179">
    <property type="entry name" value="WD_repeat_multifunction"/>
</dbReference>
<evidence type="ECO:0000256" key="5">
    <source>
        <dbReference type="PROSITE-ProRule" id="PRU00221"/>
    </source>
</evidence>
<dbReference type="Gene3D" id="2.130.10.10">
    <property type="entry name" value="YVTN repeat-like/Quinoprotein amine dehydrogenase"/>
    <property type="match status" value="2"/>
</dbReference>
<sequence>MASDKDQILPIVTAQPSLGEVLQEVQNGGIPYDKFWVSCYKESEPSVHGKIHVELDEQDRDLLKLSSENESIHIDFIGNGKHGYEYNVSCPSLGVSKTRLLLPSQEYSDPQRSAPGKPQRITAFDISPDSSRFATGFTDGSVYIHPTSSAPRPPSFLPRKTDLSGKIYSRPQLSEVSTLKFFPSNRVILASGLDFTLSIVSADLPEISPSAPTKVEPVRTLRSHTRPVTATEILGVGRNVVSASLDATVKKWDVASGSVIATLATSAASLSMTLGKKPGDQPHSLDEPQSIGMETSVVCCGLQDGTFELLDLSSNSSIYKSTILTQSPLLSIAAEGNFLATGSASGLISVFDIRSIDTPLTSVIRNQASITDIEFLPPSSGSDDLVFIVSSGDGLPFAANLGPDGLISVTELIGADCDPVRTVCARRSGARDEIWLSSDDGIVRRYDYN</sequence>
<dbReference type="EMBL" id="ML210169">
    <property type="protein sequence ID" value="TFK26979.1"/>
    <property type="molecule type" value="Genomic_DNA"/>
</dbReference>
<name>A0A5C3L1X3_COPMA</name>
<evidence type="ECO:0000256" key="1">
    <source>
        <dbReference type="ARBA" id="ARBA00022574"/>
    </source>
</evidence>
<accession>A0A5C3L1X3</accession>
<gene>
    <name evidence="6" type="ORF">FA15DRAFT_686180</name>
</gene>
<dbReference type="InterPro" id="IPR015943">
    <property type="entry name" value="WD40/YVTN_repeat-like_dom_sf"/>
</dbReference>
<evidence type="ECO:0000313" key="7">
    <source>
        <dbReference type="Proteomes" id="UP000307440"/>
    </source>
</evidence>
<dbReference type="PANTHER" id="PTHR19857">
    <property type="entry name" value="MITOCHONDRIAL DIVISION PROTEIN 1-RELATED"/>
    <property type="match status" value="1"/>
</dbReference>
<dbReference type="GO" id="GO:0000502">
    <property type="term" value="C:proteasome complex"/>
    <property type="evidence" value="ECO:0007669"/>
    <property type="project" value="UniProtKB-KW"/>
</dbReference>
<keyword evidence="2" id="KW-0677">Repeat</keyword>
<reference evidence="6 7" key="1">
    <citation type="journal article" date="2019" name="Nat. Ecol. Evol.">
        <title>Megaphylogeny resolves global patterns of mushroom evolution.</title>
        <authorList>
            <person name="Varga T."/>
            <person name="Krizsan K."/>
            <person name="Foldi C."/>
            <person name="Dima B."/>
            <person name="Sanchez-Garcia M."/>
            <person name="Sanchez-Ramirez S."/>
            <person name="Szollosi G.J."/>
            <person name="Szarkandi J.G."/>
            <person name="Papp V."/>
            <person name="Albert L."/>
            <person name="Andreopoulos W."/>
            <person name="Angelini C."/>
            <person name="Antonin V."/>
            <person name="Barry K.W."/>
            <person name="Bougher N.L."/>
            <person name="Buchanan P."/>
            <person name="Buyck B."/>
            <person name="Bense V."/>
            <person name="Catcheside P."/>
            <person name="Chovatia M."/>
            <person name="Cooper J."/>
            <person name="Damon W."/>
            <person name="Desjardin D."/>
            <person name="Finy P."/>
            <person name="Geml J."/>
            <person name="Haridas S."/>
            <person name="Hughes K."/>
            <person name="Justo A."/>
            <person name="Karasinski D."/>
            <person name="Kautmanova I."/>
            <person name="Kiss B."/>
            <person name="Kocsube S."/>
            <person name="Kotiranta H."/>
            <person name="LaButti K.M."/>
            <person name="Lechner B.E."/>
            <person name="Liimatainen K."/>
            <person name="Lipzen A."/>
            <person name="Lukacs Z."/>
            <person name="Mihaltcheva S."/>
            <person name="Morgado L.N."/>
            <person name="Niskanen T."/>
            <person name="Noordeloos M.E."/>
            <person name="Ohm R.A."/>
            <person name="Ortiz-Santana B."/>
            <person name="Ovrebo C."/>
            <person name="Racz N."/>
            <person name="Riley R."/>
            <person name="Savchenko A."/>
            <person name="Shiryaev A."/>
            <person name="Soop K."/>
            <person name="Spirin V."/>
            <person name="Szebenyi C."/>
            <person name="Tomsovsky M."/>
            <person name="Tulloss R.E."/>
            <person name="Uehling J."/>
            <person name="Grigoriev I.V."/>
            <person name="Vagvolgyi C."/>
            <person name="Papp T."/>
            <person name="Martin F.M."/>
            <person name="Miettinen O."/>
            <person name="Hibbett D.S."/>
            <person name="Nagy L.G."/>
        </authorList>
    </citation>
    <scope>NUCLEOTIDE SEQUENCE [LARGE SCALE GENOMIC DNA]</scope>
    <source>
        <strain evidence="6 7">CBS 121175</strain>
    </source>
</reference>
<evidence type="ECO:0000256" key="4">
    <source>
        <dbReference type="ARBA" id="ARBA00038321"/>
    </source>
</evidence>
<keyword evidence="1 5" id="KW-0853">WD repeat</keyword>
<keyword evidence="3" id="KW-0647">Proteasome</keyword>
<feature type="repeat" description="WD" evidence="5">
    <location>
        <begin position="221"/>
        <end position="262"/>
    </location>
</feature>
<dbReference type="SUPFAM" id="SSF50978">
    <property type="entry name" value="WD40 repeat-like"/>
    <property type="match status" value="1"/>
</dbReference>
<dbReference type="OrthoDB" id="10257301at2759"/>
<keyword evidence="7" id="KW-1185">Reference proteome</keyword>
<protein>
    <submittedName>
        <fullName evidence="6">WD40 repeat-like protein</fullName>
    </submittedName>
</protein>
<evidence type="ECO:0000313" key="6">
    <source>
        <dbReference type="EMBL" id="TFK26979.1"/>
    </source>
</evidence>
<dbReference type="STRING" id="230819.A0A5C3L1X3"/>
<organism evidence="6 7">
    <name type="scientific">Coprinopsis marcescibilis</name>
    <name type="common">Agaric fungus</name>
    <name type="synonym">Psathyrella marcescibilis</name>
    <dbReference type="NCBI Taxonomy" id="230819"/>
    <lineage>
        <taxon>Eukaryota</taxon>
        <taxon>Fungi</taxon>
        <taxon>Dikarya</taxon>
        <taxon>Basidiomycota</taxon>
        <taxon>Agaricomycotina</taxon>
        <taxon>Agaricomycetes</taxon>
        <taxon>Agaricomycetidae</taxon>
        <taxon>Agaricales</taxon>
        <taxon>Agaricineae</taxon>
        <taxon>Psathyrellaceae</taxon>
        <taxon>Coprinopsis</taxon>
    </lineage>
</organism>
<dbReference type="PROSITE" id="PS50294">
    <property type="entry name" value="WD_REPEATS_REGION"/>
    <property type="match status" value="1"/>
</dbReference>
<proteinExistence type="inferred from homology"/>
<comment type="similarity">
    <text evidence="4">Belongs to the WD repeat PAAF1/RPN14 family.</text>
</comment>
<evidence type="ECO:0000256" key="3">
    <source>
        <dbReference type="ARBA" id="ARBA00022942"/>
    </source>
</evidence>
<dbReference type="PANTHER" id="PTHR19857:SF19">
    <property type="entry name" value="26S PROTEASOME REGULATORY SUBUNIT RPN14"/>
    <property type="match status" value="1"/>
</dbReference>